<dbReference type="HOGENOM" id="CLU_1524853_0_0_1"/>
<feature type="compositionally biased region" description="Low complexity" evidence="1">
    <location>
        <begin position="116"/>
        <end position="125"/>
    </location>
</feature>
<evidence type="ECO:0000313" key="2">
    <source>
        <dbReference type="EMBL" id="KEQ96505.1"/>
    </source>
</evidence>
<feature type="region of interest" description="Disordered" evidence="1">
    <location>
        <begin position="109"/>
        <end position="139"/>
    </location>
</feature>
<reference evidence="2 3" key="1">
    <citation type="journal article" date="2014" name="BMC Genomics">
        <title>Genome sequencing of four Aureobasidium pullulans varieties: biotechnological potential, stress tolerance, and description of new species.</title>
        <authorList>
            <person name="Gostin Ar C."/>
            <person name="Ohm R.A."/>
            <person name="Kogej T."/>
            <person name="Sonjak S."/>
            <person name="Turk M."/>
            <person name="Zajc J."/>
            <person name="Zalar P."/>
            <person name="Grube M."/>
            <person name="Sun H."/>
            <person name="Han J."/>
            <person name="Sharma A."/>
            <person name="Chiniquy J."/>
            <person name="Ngan C.Y."/>
            <person name="Lipzen A."/>
            <person name="Barry K."/>
            <person name="Grigoriev I.V."/>
            <person name="Gunde-Cimerman N."/>
        </authorList>
    </citation>
    <scope>NUCLEOTIDE SEQUENCE [LARGE SCALE GENOMIC DNA]</scope>
    <source>
        <strain evidence="2 3">EXF-2481</strain>
    </source>
</reference>
<evidence type="ECO:0000256" key="1">
    <source>
        <dbReference type="SAM" id="MobiDB-lite"/>
    </source>
</evidence>
<proteinExistence type="predicted"/>
<feature type="region of interest" description="Disordered" evidence="1">
    <location>
        <begin position="21"/>
        <end position="43"/>
    </location>
</feature>
<dbReference type="InParanoid" id="A0A074YFI1"/>
<dbReference type="RefSeq" id="XP_013345141.1">
    <property type="nucleotide sequence ID" value="XM_013489687.1"/>
</dbReference>
<evidence type="ECO:0000313" key="3">
    <source>
        <dbReference type="Proteomes" id="UP000030641"/>
    </source>
</evidence>
<dbReference type="OrthoDB" id="10557074at2759"/>
<organism evidence="2 3">
    <name type="scientific">Aureobasidium subglaciale (strain EXF-2481)</name>
    <name type="common">Aureobasidium pullulans var. subglaciale</name>
    <dbReference type="NCBI Taxonomy" id="1043005"/>
    <lineage>
        <taxon>Eukaryota</taxon>
        <taxon>Fungi</taxon>
        <taxon>Dikarya</taxon>
        <taxon>Ascomycota</taxon>
        <taxon>Pezizomycotina</taxon>
        <taxon>Dothideomycetes</taxon>
        <taxon>Dothideomycetidae</taxon>
        <taxon>Dothideales</taxon>
        <taxon>Saccotheciaceae</taxon>
        <taxon>Aureobasidium</taxon>
    </lineage>
</organism>
<gene>
    <name evidence="2" type="ORF">AUEXF2481DRAFT_641373</name>
</gene>
<accession>A0A074YFI1</accession>
<name>A0A074YFI1_AURSE</name>
<dbReference type="Proteomes" id="UP000030641">
    <property type="component" value="Unassembled WGS sequence"/>
</dbReference>
<dbReference type="AlphaFoldDB" id="A0A074YFI1"/>
<dbReference type="GeneID" id="25369884"/>
<keyword evidence="3" id="KW-1185">Reference proteome</keyword>
<feature type="region of interest" description="Disordered" evidence="1">
    <location>
        <begin position="153"/>
        <end position="176"/>
    </location>
</feature>
<dbReference type="EMBL" id="KL584756">
    <property type="protein sequence ID" value="KEQ96505.1"/>
    <property type="molecule type" value="Genomic_DNA"/>
</dbReference>
<protein>
    <submittedName>
        <fullName evidence="2">Uncharacterized protein</fullName>
    </submittedName>
</protein>
<sequence>MQRSTFFSDLLEEHAADYPVGPRSRQLKRWPAGDSPRSTLGHPLSKIGAAIQRRTGVRRHLARPQQLVEQRLCLQAQRPCLHTCSRSYRRHPCPESWCSIRVPERRAPPLRRTSSDCDVSSGSFSAPSPRERFMNKPGLGIDVSESSDYFADNETTLGVEGDGNEERRRGLQHCNS</sequence>